<dbReference type="AlphaFoldDB" id="J9CKM2"/>
<feature type="domain" description="Bacterial Ig-like" evidence="1">
    <location>
        <begin position="153"/>
        <end position="246"/>
    </location>
</feature>
<dbReference type="InterPro" id="IPR046878">
    <property type="entry name" value="Big_14"/>
</dbReference>
<evidence type="ECO:0000259" key="1">
    <source>
        <dbReference type="Pfam" id="PF20251"/>
    </source>
</evidence>
<reference evidence="2" key="1">
    <citation type="journal article" date="2012" name="PLoS ONE">
        <title>Gene sets for utilization of primary and secondary nutrition supplies in the distal gut of endangered iberian lynx.</title>
        <authorList>
            <person name="Alcaide M."/>
            <person name="Messina E."/>
            <person name="Richter M."/>
            <person name="Bargiela R."/>
            <person name="Peplies J."/>
            <person name="Huws S.A."/>
            <person name="Newbold C.J."/>
            <person name="Golyshin P.N."/>
            <person name="Simon M.A."/>
            <person name="Lopez G."/>
            <person name="Yakimov M.M."/>
            <person name="Ferrer M."/>
        </authorList>
    </citation>
    <scope>NUCLEOTIDE SEQUENCE</scope>
</reference>
<name>J9CKM2_9ZZZZ</name>
<protein>
    <recommendedName>
        <fullName evidence="1">Bacterial Ig-like domain-containing protein</fullName>
    </recommendedName>
</protein>
<accession>J9CKM2</accession>
<comment type="caution">
    <text evidence="2">The sequence shown here is derived from an EMBL/GenBank/DDBJ whole genome shotgun (WGS) entry which is preliminary data.</text>
</comment>
<dbReference type="Pfam" id="PF20251">
    <property type="entry name" value="Big_14"/>
    <property type="match status" value="1"/>
</dbReference>
<evidence type="ECO:0000313" key="2">
    <source>
        <dbReference type="EMBL" id="EJX00601.1"/>
    </source>
</evidence>
<proteinExistence type="predicted"/>
<gene>
    <name evidence="2" type="ORF">EVA_11293</name>
</gene>
<dbReference type="EMBL" id="AMCI01003311">
    <property type="protein sequence ID" value="EJX00601.1"/>
    <property type="molecule type" value="Genomic_DNA"/>
</dbReference>
<organism evidence="2">
    <name type="scientific">gut metagenome</name>
    <dbReference type="NCBI Taxonomy" id="749906"/>
    <lineage>
        <taxon>unclassified sequences</taxon>
        <taxon>metagenomes</taxon>
        <taxon>organismal metagenomes</taxon>
    </lineage>
</organism>
<sequence>MVMVDGKLYYDTGKESTISGRCGVMDGEITSTVDGSEIPTKDNQSNFGTGFEYQYGADNTIEIFMNEKWIVFEQREGAGNQVRYGDRMLDAEGLSEETLEWLDWYNNLPEEQQLAISAVPPDLLEENGPVKTEDTQTNDDTICSYPTVGNNLGVQLSVANVTPTGLTLICNQSGGEPTGELQTGTAYSIEKDVNGVWQAVEPMEVMGWNDEALIIEKDGKTEWNIGWSLVYGTLPAGKYRIGKDIMDFRAAGDYVISICYAEFEIAE</sequence>